<dbReference type="PROSITE" id="PS52050">
    <property type="entry name" value="WYL"/>
    <property type="match status" value="1"/>
</dbReference>
<dbReference type="PANTHER" id="PTHR34580">
    <property type="match status" value="1"/>
</dbReference>
<accession>C7R487</accession>
<dbReference type="Pfam" id="PF13280">
    <property type="entry name" value="WYL"/>
    <property type="match status" value="1"/>
</dbReference>
<dbReference type="InterPro" id="IPR043839">
    <property type="entry name" value="PafC_HTH"/>
</dbReference>
<sequence length="327" mass="36245">MAERTPDRLTRLLALVAHLSQAGPTPLVDLARFFGVSPQQIRKDIDVLWLTGTPGYLPQDLIDFDADALDRGVVALTADRGLSEPLRLGPQEGLTVLAALAALRGMVEASDMNPDTLDALDRLVRKVAFPLGELAQAIDVRFQPTVSAQVLSEVQRAITRGVCVDIEYLDFSERRSVRRVEPWALFNDGDAFYLSGWCVTSDGERVFRVDRMTRVVHSEVPVTHPVGDRPDSAAPQGDGFQVRMWVDVHAAWLVENIPADQVAVTDDALVVDVTVVNDEWFTQFLLAHGSVIHRVEPEHVAQGARERALRALRAYDEDNHDVFVRGE</sequence>
<evidence type="ECO:0008006" key="6">
    <source>
        <dbReference type="Google" id="ProtNLM"/>
    </source>
</evidence>
<keyword evidence="5" id="KW-1185">Reference proteome</keyword>
<name>C7R487_JONDD</name>
<dbReference type="eggNOG" id="COG2378">
    <property type="taxonomic scope" value="Bacteria"/>
</dbReference>
<dbReference type="PANTHER" id="PTHR34580:SF1">
    <property type="entry name" value="PROTEIN PAFC"/>
    <property type="match status" value="1"/>
</dbReference>
<protein>
    <recommendedName>
        <fullName evidence="6">Helix-turn-helix type 11 domain protein</fullName>
    </recommendedName>
</protein>
<dbReference type="InterPro" id="IPR028349">
    <property type="entry name" value="PafC-like"/>
</dbReference>
<evidence type="ECO:0000313" key="5">
    <source>
        <dbReference type="Proteomes" id="UP000000628"/>
    </source>
</evidence>
<proteinExistence type="predicted"/>
<evidence type="ECO:0000313" key="4">
    <source>
        <dbReference type="EMBL" id="ACV08944.1"/>
    </source>
</evidence>
<feature type="domain" description="WYL" evidence="1">
    <location>
        <begin position="150"/>
        <end position="215"/>
    </location>
</feature>
<evidence type="ECO:0000259" key="2">
    <source>
        <dbReference type="Pfam" id="PF19187"/>
    </source>
</evidence>
<reference evidence="4 5" key="1">
    <citation type="journal article" date="2009" name="Stand. Genomic Sci.">
        <title>Complete genome sequence of Jonesia denitrificans type strain (Prevot 55134).</title>
        <authorList>
            <person name="Pukall R."/>
            <person name="Gehrich-Schroter G."/>
            <person name="Lapidus A."/>
            <person name="Nolan M."/>
            <person name="Glavina Del Rio T."/>
            <person name="Lucas S."/>
            <person name="Chen F."/>
            <person name="Tice H."/>
            <person name="Pitluck S."/>
            <person name="Cheng J.F."/>
            <person name="Copeland A."/>
            <person name="Saunders E."/>
            <person name="Brettin T."/>
            <person name="Detter J.C."/>
            <person name="Bruce D."/>
            <person name="Goodwin L."/>
            <person name="Pati A."/>
            <person name="Ivanova N."/>
            <person name="Mavromatis K."/>
            <person name="Ovchinnikova G."/>
            <person name="Chen A."/>
            <person name="Palaniappan K."/>
            <person name="Land M."/>
            <person name="Hauser L."/>
            <person name="Chang Y.J."/>
            <person name="Jeffries C.D."/>
            <person name="Chain P."/>
            <person name="Goker M."/>
            <person name="Bristow J."/>
            <person name="Eisen J.A."/>
            <person name="Markowitz V."/>
            <person name="Hugenholtz P."/>
            <person name="Kyrpides N.C."/>
            <person name="Klenk H.P."/>
            <person name="Han C."/>
        </authorList>
    </citation>
    <scope>NUCLEOTIDE SEQUENCE [LARGE SCALE GENOMIC DNA]</scope>
    <source>
        <strain evidence="5">ATCC 14870 / DSM 20603 / BCRC 15368 / CIP 55.134 / JCM 11481 / NBRC 15587 / NCTC 10816 / Prevot 55134</strain>
    </source>
</reference>
<dbReference type="Pfam" id="PF25583">
    <property type="entry name" value="WCX"/>
    <property type="match status" value="1"/>
</dbReference>
<dbReference type="Pfam" id="PF19187">
    <property type="entry name" value="HTH_PafC"/>
    <property type="match status" value="1"/>
</dbReference>
<dbReference type="EMBL" id="CP001706">
    <property type="protein sequence ID" value="ACV08944.1"/>
    <property type="molecule type" value="Genomic_DNA"/>
</dbReference>
<dbReference type="Proteomes" id="UP000000628">
    <property type="component" value="Chromosome"/>
</dbReference>
<dbReference type="InterPro" id="IPR026881">
    <property type="entry name" value="WYL_dom"/>
</dbReference>
<dbReference type="InterPro" id="IPR051534">
    <property type="entry name" value="CBASS_pafABC_assoc_protein"/>
</dbReference>
<dbReference type="PIRSF" id="PIRSF016838">
    <property type="entry name" value="PafC"/>
    <property type="match status" value="1"/>
</dbReference>
<dbReference type="SUPFAM" id="SSF46785">
    <property type="entry name" value="Winged helix' DNA-binding domain"/>
    <property type="match status" value="1"/>
</dbReference>
<dbReference type="InterPro" id="IPR057727">
    <property type="entry name" value="WCX_dom"/>
</dbReference>
<dbReference type="STRING" id="471856.Jden_1288"/>
<dbReference type="AlphaFoldDB" id="C7R487"/>
<gene>
    <name evidence="4" type="ordered locus">Jden_1288</name>
</gene>
<evidence type="ECO:0000259" key="3">
    <source>
        <dbReference type="Pfam" id="PF25583"/>
    </source>
</evidence>
<evidence type="ECO:0000259" key="1">
    <source>
        <dbReference type="Pfam" id="PF13280"/>
    </source>
</evidence>
<dbReference type="InterPro" id="IPR036390">
    <property type="entry name" value="WH_DNA-bd_sf"/>
</dbReference>
<dbReference type="KEGG" id="jde:Jden_1288"/>
<organism evidence="4 5">
    <name type="scientific">Jonesia denitrificans (strain ATCC 14870 / DSM 20603 / BCRC 15368 / CIP 55.134 / JCM 11481 / NBRC 15587 / NCTC 10816 / Prevot 55134)</name>
    <name type="common">Listeria denitrificans</name>
    <dbReference type="NCBI Taxonomy" id="471856"/>
    <lineage>
        <taxon>Bacteria</taxon>
        <taxon>Bacillati</taxon>
        <taxon>Actinomycetota</taxon>
        <taxon>Actinomycetes</taxon>
        <taxon>Micrococcales</taxon>
        <taxon>Jonesiaceae</taxon>
        <taxon>Jonesia</taxon>
    </lineage>
</organism>
<feature type="domain" description="WCX" evidence="3">
    <location>
        <begin position="240"/>
        <end position="312"/>
    </location>
</feature>
<dbReference type="RefSeq" id="WP_015771572.1">
    <property type="nucleotide sequence ID" value="NC_013174.1"/>
</dbReference>
<dbReference type="HOGENOM" id="CLU_041141_2_0_11"/>
<feature type="domain" description="PafC HTH" evidence="2">
    <location>
        <begin position="7"/>
        <end position="123"/>
    </location>
</feature>